<dbReference type="GeneID" id="28828208"/>
<dbReference type="OrthoDB" id="3904217at2759"/>
<proteinExistence type="predicted"/>
<feature type="domain" description="Lipocalin-like" evidence="1">
    <location>
        <begin position="5"/>
        <end position="140"/>
    </location>
</feature>
<dbReference type="AlphaFoldDB" id="A0A194X9W6"/>
<protein>
    <recommendedName>
        <fullName evidence="1">Lipocalin-like domain-containing protein</fullName>
    </recommendedName>
</protein>
<dbReference type="Pfam" id="PF13924">
    <property type="entry name" value="Lipocalin_5"/>
    <property type="match status" value="1"/>
</dbReference>
<evidence type="ECO:0000313" key="2">
    <source>
        <dbReference type="EMBL" id="KUJ16567.1"/>
    </source>
</evidence>
<dbReference type="InterPro" id="IPR024311">
    <property type="entry name" value="Lipocalin-like"/>
</dbReference>
<accession>A0A194X9W6</accession>
<name>A0A194X9W6_MOLSC</name>
<dbReference type="Proteomes" id="UP000070700">
    <property type="component" value="Unassembled WGS sequence"/>
</dbReference>
<dbReference type="RefSeq" id="XP_018070922.1">
    <property type="nucleotide sequence ID" value="XM_018218482.1"/>
</dbReference>
<dbReference type="InParanoid" id="A0A194X9W6"/>
<keyword evidence="3" id="KW-1185">Reference proteome</keyword>
<dbReference type="EMBL" id="KQ947416">
    <property type="protein sequence ID" value="KUJ16567.1"/>
    <property type="molecule type" value="Genomic_DNA"/>
</dbReference>
<evidence type="ECO:0000313" key="3">
    <source>
        <dbReference type="Proteomes" id="UP000070700"/>
    </source>
</evidence>
<evidence type="ECO:0000259" key="1">
    <source>
        <dbReference type="Pfam" id="PF13924"/>
    </source>
</evidence>
<organism evidence="2 3">
    <name type="scientific">Mollisia scopiformis</name>
    <name type="common">Conifer needle endophyte fungus</name>
    <name type="synonym">Phialocephala scopiformis</name>
    <dbReference type="NCBI Taxonomy" id="149040"/>
    <lineage>
        <taxon>Eukaryota</taxon>
        <taxon>Fungi</taxon>
        <taxon>Dikarya</taxon>
        <taxon>Ascomycota</taxon>
        <taxon>Pezizomycotina</taxon>
        <taxon>Leotiomycetes</taxon>
        <taxon>Helotiales</taxon>
        <taxon>Mollisiaceae</taxon>
        <taxon>Mollisia</taxon>
    </lineage>
</organism>
<gene>
    <name evidence="2" type="ORF">LY89DRAFT_719259</name>
</gene>
<sequence length="149" mass="16503">MKQLIGVWKLLFITQPNNEPADTNLTGRIIFNDQGYMNALIRSGAAVPLPDSVDWDTATDAQIAAITRRIVAYSGQYEVRNESGQLFTHTTLDVSLDPSWMEEVQVRHAAFSNGTDGKSVLTLIPVENGKLADQSLVWEKLDLPTLTMI</sequence>
<dbReference type="KEGG" id="psco:LY89DRAFT_719259"/>
<reference evidence="2 3" key="1">
    <citation type="submission" date="2015-10" db="EMBL/GenBank/DDBJ databases">
        <title>Full genome of DAOMC 229536 Phialocephala scopiformis, a fungal endophyte of spruce producing the potent anti-insectan compound rugulosin.</title>
        <authorList>
            <consortium name="DOE Joint Genome Institute"/>
            <person name="Walker A.K."/>
            <person name="Frasz S.L."/>
            <person name="Seifert K.A."/>
            <person name="Miller J.D."/>
            <person name="Mondo S.J."/>
            <person name="Labutti K."/>
            <person name="Lipzen A."/>
            <person name="Dockter R."/>
            <person name="Kennedy M."/>
            <person name="Grigoriev I.V."/>
            <person name="Spatafora J.W."/>
        </authorList>
    </citation>
    <scope>NUCLEOTIDE SEQUENCE [LARGE SCALE GENOMIC DNA]</scope>
    <source>
        <strain evidence="2 3">CBS 120377</strain>
    </source>
</reference>